<feature type="compositionally biased region" description="Pro residues" evidence="1">
    <location>
        <begin position="509"/>
        <end position="522"/>
    </location>
</feature>
<reference evidence="3 4" key="1">
    <citation type="submission" date="2024-02" db="EMBL/GenBank/DDBJ databases">
        <title>Discinaceae phylogenomics.</title>
        <authorList>
            <person name="Dirks A.C."/>
            <person name="James T.Y."/>
        </authorList>
    </citation>
    <scope>NUCLEOTIDE SEQUENCE [LARGE SCALE GENOMIC DNA]</scope>
    <source>
        <strain evidence="3 4">ACD0624</strain>
    </source>
</reference>
<feature type="compositionally biased region" description="Low complexity" evidence="1">
    <location>
        <begin position="39"/>
        <end position="52"/>
    </location>
</feature>
<feature type="compositionally biased region" description="Basic residues" evidence="1">
    <location>
        <begin position="1"/>
        <end position="17"/>
    </location>
</feature>
<feature type="compositionally biased region" description="Pro residues" evidence="1">
    <location>
        <begin position="468"/>
        <end position="478"/>
    </location>
</feature>
<feature type="region of interest" description="Disordered" evidence="1">
    <location>
        <begin position="1"/>
        <end position="61"/>
    </location>
</feature>
<gene>
    <name evidence="3" type="ORF">Q9L58_002468</name>
</gene>
<accession>A0ABR3GS12</accession>
<feature type="region of interest" description="Disordered" evidence="1">
    <location>
        <begin position="542"/>
        <end position="569"/>
    </location>
</feature>
<dbReference type="PANTHER" id="PTHR42088">
    <property type="entry name" value="YALI0F10131P"/>
    <property type="match status" value="1"/>
</dbReference>
<keyword evidence="2" id="KW-0472">Membrane</keyword>
<feature type="transmembrane region" description="Helical" evidence="2">
    <location>
        <begin position="70"/>
        <end position="90"/>
    </location>
</feature>
<dbReference type="PANTHER" id="PTHR42088:SF1">
    <property type="entry name" value="YALI0F10131P"/>
    <property type="match status" value="1"/>
</dbReference>
<keyword evidence="4" id="KW-1185">Reference proteome</keyword>
<evidence type="ECO:0000313" key="4">
    <source>
        <dbReference type="Proteomes" id="UP001447188"/>
    </source>
</evidence>
<keyword evidence="2" id="KW-1133">Transmembrane helix</keyword>
<proteinExistence type="predicted"/>
<dbReference type="Proteomes" id="UP001447188">
    <property type="component" value="Unassembled WGS sequence"/>
</dbReference>
<protein>
    <submittedName>
        <fullName evidence="3">Uncharacterized protein</fullName>
    </submittedName>
</protein>
<feature type="region of interest" description="Disordered" evidence="1">
    <location>
        <begin position="454"/>
        <end position="530"/>
    </location>
</feature>
<feature type="region of interest" description="Disordered" evidence="1">
    <location>
        <begin position="170"/>
        <end position="317"/>
    </location>
</feature>
<dbReference type="EMBL" id="JBBBZM010000021">
    <property type="protein sequence ID" value="KAL0638532.1"/>
    <property type="molecule type" value="Genomic_DNA"/>
</dbReference>
<feature type="compositionally biased region" description="Polar residues" evidence="1">
    <location>
        <begin position="295"/>
        <end position="311"/>
    </location>
</feature>
<sequence>MHPHGHHHWHELVRRKASPAPAAIPLDGTSTTVLEKRATSTTSSPPKSTCTSGDTSSRCELPAGASNSTLPILLGAMVPIFIAVLVLIYLHRRHTQKLAKEDAMDKTKSMDFGMEFGGGTRSKVKPAHLTDIEKSDSRSRRQVSLDLDVASPYLLPAVLHNSRDTLHTLSATGDDRYGRPMTAGSSQHRGPLLPGNTSQYTNNHDRDSSIYAHSLRPDDSPDGSQLSIHGGLLSGASPMPMSTPPPPRKASLPASSPRSLVPQINIPSPATRSPPSGLPSNQRTGLPLRAVSKGVEQQSTAKGLPSTLQTGPPSPKFDIQFDLADSSRPISNDQSEYGEGPQFRLSMASEQGEVDTTQRHAAGRKSLAPVAFEDRRLSVGFRPLPPEGTVDENAEERAMRIRSFYKEYFEDTSPAPPLPTQPKGPGRHEDHHGEYHDDSVAVYDQETGRFVIPGAKPFAEPPARRAMTPPPRMPPRFGGPPRGESASSGRFMPPAPRSFSSASGRVGPGAPPPRKPMAPPAPLHLLPTPSMFTDDAFASPIMFAPPSRIPSEGGPESPSLRGGVRPYSPSVSPHVPLASAFEELAVLPNPHSLRNSSTFTGLDFAPPRKFKNDDTMSDAGSIRSNKSGMSALQIQNIRNGAYRVSRIPQEVVPAKDAIGSNLKPTWDMRK</sequence>
<comment type="caution">
    <text evidence="3">The sequence shown here is derived from an EMBL/GenBank/DDBJ whole genome shotgun (WGS) entry which is preliminary data.</text>
</comment>
<name>A0ABR3GS12_9PEZI</name>
<feature type="region of interest" description="Disordered" evidence="1">
    <location>
        <begin position="595"/>
        <end position="624"/>
    </location>
</feature>
<evidence type="ECO:0000256" key="1">
    <source>
        <dbReference type="SAM" id="MobiDB-lite"/>
    </source>
</evidence>
<feature type="compositionally biased region" description="Polar residues" evidence="1">
    <location>
        <begin position="265"/>
        <end position="284"/>
    </location>
</feature>
<organism evidence="3 4">
    <name type="scientific">Discina gigas</name>
    <dbReference type="NCBI Taxonomy" id="1032678"/>
    <lineage>
        <taxon>Eukaryota</taxon>
        <taxon>Fungi</taxon>
        <taxon>Dikarya</taxon>
        <taxon>Ascomycota</taxon>
        <taxon>Pezizomycotina</taxon>
        <taxon>Pezizomycetes</taxon>
        <taxon>Pezizales</taxon>
        <taxon>Discinaceae</taxon>
        <taxon>Discina</taxon>
    </lineage>
</organism>
<keyword evidence="2" id="KW-0812">Transmembrane</keyword>
<evidence type="ECO:0000313" key="3">
    <source>
        <dbReference type="EMBL" id="KAL0638532.1"/>
    </source>
</evidence>
<feature type="region of interest" description="Disordered" evidence="1">
    <location>
        <begin position="408"/>
        <end position="434"/>
    </location>
</feature>
<evidence type="ECO:0000256" key="2">
    <source>
        <dbReference type="SAM" id="Phobius"/>
    </source>
</evidence>